<name>A0ACB9T780_HOLOL</name>
<reference evidence="1" key="1">
    <citation type="submission" date="2022-04" db="EMBL/GenBank/DDBJ databases">
        <title>Chromosome-scale genome assembly of Holotrichia oblita Faldermann.</title>
        <authorList>
            <person name="Rongchong L."/>
        </authorList>
    </citation>
    <scope>NUCLEOTIDE SEQUENCE</scope>
    <source>
        <strain evidence="1">81SQS9</strain>
    </source>
</reference>
<protein>
    <submittedName>
        <fullName evidence="1">Smarce1 regulator of chromatin</fullName>
    </submittedName>
</protein>
<accession>A0ACB9T780</accession>
<evidence type="ECO:0000313" key="2">
    <source>
        <dbReference type="Proteomes" id="UP001056778"/>
    </source>
</evidence>
<sequence length="655" mass="74990">MNVYELLVVQIQVLVLKLLLNPQKETNPFVTTPSGNPNFLPQKAGKNTNPNYFPNVPYIDYPVVMYKNDSKTPKPPKPPEKPLMPYMRYSRKVWDTVKAQNTELKLWEIGKIIGQMWRDLPEEQKNEFMEEYETEKVEYDKSLKTYHNSPAYLAFVAAKNRATQTNDDRDTHERSSSSAKQQAADRRIDIQPAEDEDDQDDGYSVKHVAYARYLRNHRLINEIFSDSVVPDVRSVVTTNRMQVLKKQVHSLTMHQKKLEAELQQIEEKFEVKKRKFMESSEQFQEELKRHCKPAVDDETFQKMVERQYDILRRERMKGMEDQKFRPDDVNTNSNSSNEPTSANVNNEENHQREPMHQEAEKVIDQEKPPQQQPQHHHHQQQPTPVPLQQQQQPPQQHMPANNVMPNCPDPRNEINDIKPPPQSVIPPDIQQPLTPQHTEPQQNSPISVPLPPQHVPPPSQTVHHHQPTNMSSHIPPNHVPSHMPPNHPIPSHNAGPHPGSPAHPSSPAHSPAHPGPPPHQNPSGQPMMPPSQVPYQQYPPGSPQSVPLPPRPPHPAYGYPQQQGYHQPYPQYPPHPYYHQPYGQYPPHLGRPHPYSHGGPPDGHVPTGPDDHGPPRLYGGMPDSDRPPNELDNSMNQSDPQGDDKGKRIMNANYT</sequence>
<evidence type="ECO:0000313" key="1">
    <source>
        <dbReference type="EMBL" id="KAI4462657.1"/>
    </source>
</evidence>
<keyword evidence="2" id="KW-1185">Reference proteome</keyword>
<proteinExistence type="predicted"/>
<comment type="caution">
    <text evidence="1">The sequence shown here is derived from an EMBL/GenBank/DDBJ whole genome shotgun (WGS) entry which is preliminary data.</text>
</comment>
<dbReference type="Proteomes" id="UP001056778">
    <property type="component" value="Chromosome 4"/>
</dbReference>
<gene>
    <name evidence="1" type="ORF">MML48_4g00001128</name>
</gene>
<dbReference type="EMBL" id="CM043018">
    <property type="protein sequence ID" value="KAI4462657.1"/>
    <property type="molecule type" value="Genomic_DNA"/>
</dbReference>
<organism evidence="1 2">
    <name type="scientific">Holotrichia oblita</name>
    <name type="common">Chafer beetle</name>
    <dbReference type="NCBI Taxonomy" id="644536"/>
    <lineage>
        <taxon>Eukaryota</taxon>
        <taxon>Metazoa</taxon>
        <taxon>Ecdysozoa</taxon>
        <taxon>Arthropoda</taxon>
        <taxon>Hexapoda</taxon>
        <taxon>Insecta</taxon>
        <taxon>Pterygota</taxon>
        <taxon>Neoptera</taxon>
        <taxon>Endopterygota</taxon>
        <taxon>Coleoptera</taxon>
        <taxon>Polyphaga</taxon>
        <taxon>Scarabaeiformia</taxon>
        <taxon>Scarabaeidae</taxon>
        <taxon>Melolonthinae</taxon>
        <taxon>Holotrichia</taxon>
    </lineage>
</organism>